<accession>A0A2P5EJD5</accession>
<feature type="region of interest" description="Disordered" evidence="1">
    <location>
        <begin position="1"/>
        <end position="32"/>
    </location>
</feature>
<evidence type="ECO:0000256" key="1">
    <source>
        <dbReference type="SAM" id="MobiDB-lite"/>
    </source>
</evidence>
<name>A0A2P5EJD5_TREOI</name>
<feature type="compositionally biased region" description="Basic and acidic residues" evidence="1">
    <location>
        <begin position="17"/>
        <end position="32"/>
    </location>
</feature>
<dbReference type="EMBL" id="JXTC01000144">
    <property type="protein sequence ID" value="PON85656.1"/>
    <property type="molecule type" value="Genomic_DNA"/>
</dbReference>
<dbReference type="AlphaFoldDB" id="A0A2P5EJD5"/>
<evidence type="ECO:0000313" key="2">
    <source>
        <dbReference type="EMBL" id="PON85656.1"/>
    </source>
</evidence>
<evidence type="ECO:0000313" key="3">
    <source>
        <dbReference type="Proteomes" id="UP000237000"/>
    </source>
</evidence>
<dbReference type="InParanoid" id="A0A2P5EJD5"/>
<reference evidence="3" key="1">
    <citation type="submission" date="2016-06" db="EMBL/GenBank/DDBJ databases">
        <title>Parallel loss of symbiosis genes in relatives of nitrogen-fixing non-legume Parasponia.</title>
        <authorList>
            <person name="Van Velzen R."/>
            <person name="Holmer R."/>
            <person name="Bu F."/>
            <person name="Rutten L."/>
            <person name="Van Zeijl A."/>
            <person name="Liu W."/>
            <person name="Santuari L."/>
            <person name="Cao Q."/>
            <person name="Sharma T."/>
            <person name="Shen D."/>
            <person name="Roswanjaya Y."/>
            <person name="Wardhani T."/>
            <person name="Kalhor M.S."/>
            <person name="Jansen J."/>
            <person name="Van den Hoogen J."/>
            <person name="Gungor B."/>
            <person name="Hartog M."/>
            <person name="Hontelez J."/>
            <person name="Verver J."/>
            <person name="Yang W.-C."/>
            <person name="Schijlen E."/>
            <person name="Repin R."/>
            <person name="Schilthuizen M."/>
            <person name="Schranz E."/>
            <person name="Heidstra R."/>
            <person name="Miyata K."/>
            <person name="Fedorova E."/>
            <person name="Kohlen W."/>
            <person name="Bisseling T."/>
            <person name="Smit S."/>
            <person name="Geurts R."/>
        </authorList>
    </citation>
    <scope>NUCLEOTIDE SEQUENCE [LARGE SCALE GENOMIC DNA]</scope>
    <source>
        <strain evidence="3">cv. RG33-2</strain>
    </source>
</reference>
<proteinExistence type="predicted"/>
<dbReference type="Proteomes" id="UP000237000">
    <property type="component" value="Unassembled WGS sequence"/>
</dbReference>
<sequence length="32" mass="3627">MVKTKDFHNTLPQLLHPEAEKFTNKETGEGGE</sequence>
<dbReference type="OrthoDB" id="10328979at2759"/>
<organism evidence="2 3">
    <name type="scientific">Trema orientale</name>
    <name type="common">Charcoal tree</name>
    <name type="synonym">Celtis orientalis</name>
    <dbReference type="NCBI Taxonomy" id="63057"/>
    <lineage>
        <taxon>Eukaryota</taxon>
        <taxon>Viridiplantae</taxon>
        <taxon>Streptophyta</taxon>
        <taxon>Embryophyta</taxon>
        <taxon>Tracheophyta</taxon>
        <taxon>Spermatophyta</taxon>
        <taxon>Magnoliopsida</taxon>
        <taxon>eudicotyledons</taxon>
        <taxon>Gunneridae</taxon>
        <taxon>Pentapetalae</taxon>
        <taxon>rosids</taxon>
        <taxon>fabids</taxon>
        <taxon>Rosales</taxon>
        <taxon>Cannabaceae</taxon>
        <taxon>Trema</taxon>
    </lineage>
</organism>
<gene>
    <name evidence="2" type="ORF">TorRG33x02_185120</name>
</gene>
<protein>
    <submittedName>
        <fullName evidence="2">Uncharacterized protein</fullName>
    </submittedName>
</protein>
<keyword evidence="3" id="KW-1185">Reference proteome</keyword>
<comment type="caution">
    <text evidence="2">The sequence shown here is derived from an EMBL/GenBank/DDBJ whole genome shotgun (WGS) entry which is preliminary data.</text>
</comment>